<dbReference type="PANTHER" id="PTHR43686:SF1">
    <property type="entry name" value="AMINOTRAN_5 DOMAIN-CONTAINING PROTEIN"/>
    <property type="match status" value="1"/>
</dbReference>
<sequence>MKRSIPFASGMREGQMMVIYQVNTETGEWHHQNQRVFHGRRWLDIFNSLLRFENKSWIVPEVSDMNTCLRSAETLALEASQSMNLSKIPDGRSAVNEEFQRLRWFVLPIEIAEQRAGRNNQLQDAVFNPRTYSDVQVKQIQRYLKN</sequence>
<dbReference type="PANTHER" id="PTHR43686">
    <property type="entry name" value="SULFURTRANSFERASE-RELATED"/>
    <property type="match status" value="1"/>
</dbReference>
<gene>
    <name evidence="1" type="ORF">B9Z55_029105</name>
</gene>
<organism evidence="1 2">
    <name type="scientific">Caenorhabditis nigoni</name>
    <dbReference type="NCBI Taxonomy" id="1611254"/>
    <lineage>
        <taxon>Eukaryota</taxon>
        <taxon>Metazoa</taxon>
        <taxon>Ecdysozoa</taxon>
        <taxon>Nematoda</taxon>
        <taxon>Chromadorea</taxon>
        <taxon>Rhabditida</taxon>
        <taxon>Rhabditina</taxon>
        <taxon>Rhabditomorpha</taxon>
        <taxon>Rhabditoidea</taxon>
        <taxon>Rhabditidae</taxon>
        <taxon>Peloderinae</taxon>
        <taxon>Caenorhabditis</taxon>
    </lineage>
</organism>
<name>A0A2G5S912_9PELO</name>
<evidence type="ECO:0000313" key="2">
    <source>
        <dbReference type="Proteomes" id="UP000230233"/>
    </source>
</evidence>
<comment type="caution">
    <text evidence="1">The sequence shown here is derived from an EMBL/GenBank/DDBJ whole genome shotgun (WGS) entry which is preliminary data.</text>
</comment>
<keyword evidence="2" id="KW-1185">Reference proteome</keyword>
<proteinExistence type="predicted"/>
<dbReference type="STRING" id="1611254.A0A2G5S912"/>
<accession>A0A2G5S912</accession>
<dbReference type="Proteomes" id="UP000230233">
    <property type="component" value="Unassembled WGS sequence"/>
</dbReference>
<evidence type="ECO:0000313" key="1">
    <source>
        <dbReference type="EMBL" id="PIC11413.1"/>
    </source>
</evidence>
<protein>
    <submittedName>
        <fullName evidence="1">Uncharacterized protein</fullName>
    </submittedName>
</protein>
<reference evidence="2" key="1">
    <citation type="submission" date="2017-10" db="EMBL/GenBank/DDBJ databases">
        <title>Rapid genome shrinkage in a self-fertile nematode reveals novel sperm competition proteins.</title>
        <authorList>
            <person name="Yin D."/>
            <person name="Schwarz E.M."/>
            <person name="Thomas C.G."/>
            <person name="Felde R.L."/>
            <person name="Korf I.F."/>
            <person name="Cutter A.D."/>
            <person name="Schartner C.M."/>
            <person name="Ralston E.J."/>
            <person name="Meyer B.J."/>
            <person name="Haag E.S."/>
        </authorList>
    </citation>
    <scope>NUCLEOTIDE SEQUENCE [LARGE SCALE GENOMIC DNA]</scope>
    <source>
        <strain evidence="2">JU1422</strain>
    </source>
</reference>
<dbReference type="EMBL" id="PDUG01000097">
    <property type="protein sequence ID" value="PIC11413.1"/>
    <property type="molecule type" value="Genomic_DNA"/>
</dbReference>
<dbReference type="AlphaFoldDB" id="A0A2G5S912"/>
<dbReference type="OrthoDB" id="420046at2759"/>